<dbReference type="OrthoDB" id="3565018at2759"/>
<keyword evidence="4" id="KW-1185">Reference proteome</keyword>
<organism evidence="3 4">
    <name type="scientific">Cladophialophora bantiana (strain ATCC 10958 / CBS 173.52 / CDC B-1940 / NIH 8579)</name>
    <name type="common">Xylohypha bantiana</name>
    <dbReference type="NCBI Taxonomy" id="1442370"/>
    <lineage>
        <taxon>Eukaryota</taxon>
        <taxon>Fungi</taxon>
        <taxon>Dikarya</taxon>
        <taxon>Ascomycota</taxon>
        <taxon>Pezizomycotina</taxon>
        <taxon>Eurotiomycetes</taxon>
        <taxon>Chaetothyriomycetidae</taxon>
        <taxon>Chaetothyriales</taxon>
        <taxon>Herpotrichiellaceae</taxon>
        <taxon>Cladophialophora</taxon>
    </lineage>
</organism>
<dbReference type="GeneID" id="27702102"/>
<evidence type="ECO:0008006" key="5">
    <source>
        <dbReference type="Google" id="ProtNLM"/>
    </source>
</evidence>
<dbReference type="AlphaFoldDB" id="A0A0D2FVH5"/>
<keyword evidence="2" id="KW-0732">Signal</keyword>
<dbReference type="PANTHER" id="PTHR35186">
    <property type="entry name" value="ANK_REP_REGION DOMAIN-CONTAINING PROTEIN"/>
    <property type="match status" value="1"/>
</dbReference>
<dbReference type="PANTHER" id="PTHR35186:SF4">
    <property type="entry name" value="PRION-INHIBITION AND PROPAGATION HELO DOMAIN-CONTAINING PROTEIN"/>
    <property type="match status" value="1"/>
</dbReference>
<sequence>MSGFEIAGVVLGILPIVVNLIGEYREGVDTVKTLIVLVQIVRDEEDIATLLQHPDSDLWKRSQYNADLERLLKTSYGAYMATMNELVYLLDSLKERLGANSSPSNTMRSFKRISDLLSKGVYETLLGKIKAANQTLFTITEQVYTLAETRKTRWPNRGLFQDYAKIRRYARSVYDTFVCGNCWNCPCKSKHILQLRLENPPHKGHAGWPKRIQTRSKFVIHRLSHDEGSELGDLKSGEEVEIEAADLQDHADSTASRKVTQTQTPQGAKNSEPKGVHFSLIKSTLETIPWPMKDDRSQQILDICNALKLCPCEGSKREHVGFLIDDFNRRRHDIYIVRKLPTNQSTRSVKSILADHSLSPKVGGIPLPPISQRNRRYLAAILASGVFQLHGSWLESQWGLSDILLESQANYYSNNLISLP</sequence>
<feature type="region of interest" description="Disordered" evidence="1">
    <location>
        <begin position="247"/>
        <end position="275"/>
    </location>
</feature>
<dbReference type="RefSeq" id="XP_016617196.1">
    <property type="nucleotide sequence ID" value="XM_016766898.1"/>
</dbReference>
<accession>A0A0D2FVH5</accession>
<dbReference type="Proteomes" id="UP000053789">
    <property type="component" value="Unassembled WGS sequence"/>
</dbReference>
<proteinExistence type="predicted"/>
<dbReference type="HOGENOM" id="CLU_026305_3_1_1"/>
<feature type="signal peptide" evidence="2">
    <location>
        <begin position="1"/>
        <end position="20"/>
    </location>
</feature>
<evidence type="ECO:0000313" key="3">
    <source>
        <dbReference type="EMBL" id="KIW90527.1"/>
    </source>
</evidence>
<name>A0A0D2FVH5_CLAB1</name>
<dbReference type="EMBL" id="KN846993">
    <property type="protein sequence ID" value="KIW90527.1"/>
    <property type="molecule type" value="Genomic_DNA"/>
</dbReference>
<feature type="chain" id="PRO_5002242203" description="Prion-inhibition and propagation HeLo domain-containing protein" evidence="2">
    <location>
        <begin position="21"/>
        <end position="420"/>
    </location>
</feature>
<reference evidence="3" key="1">
    <citation type="submission" date="2015-01" db="EMBL/GenBank/DDBJ databases">
        <title>The Genome Sequence of Cladophialophora bantiana CBS 173.52.</title>
        <authorList>
            <consortium name="The Broad Institute Genomics Platform"/>
            <person name="Cuomo C."/>
            <person name="de Hoog S."/>
            <person name="Gorbushina A."/>
            <person name="Stielow B."/>
            <person name="Teixiera M."/>
            <person name="Abouelleil A."/>
            <person name="Chapman S.B."/>
            <person name="Priest M."/>
            <person name="Young S.K."/>
            <person name="Wortman J."/>
            <person name="Nusbaum C."/>
            <person name="Birren B."/>
        </authorList>
    </citation>
    <scope>NUCLEOTIDE SEQUENCE [LARGE SCALE GENOMIC DNA]</scope>
    <source>
        <strain evidence="3">CBS 173.52</strain>
    </source>
</reference>
<dbReference type="VEuPathDB" id="FungiDB:Z519_09174"/>
<gene>
    <name evidence="3" type="ORF">Z519_09174</name>
</gene>
<evidence type="ECO:0000313" key="4">
    <source>
        <dbReference type="Proteomes" id="UP000053789"/>
    </source>
</evidence>
<evidence type="ECO:0000256" key="2">
    <source>
        <dbReference type="SAM" id="SignalP"/>
    </source>
</evidence>
<protein>
    <recommendedName>
        <fullName evidence="5">Prion-inhibition and propagation HeLo domain-containing protein</fullName>
    </recommendedName>
</protein>
<evidence type="ECO:0000256" key="1">
    <source>
        <dbReference type="SAM" id="MobiDB-lite"/>
    </source>
</evidence>
<feature type="compositionally biased region" description="Polar residues" evidence="1">
    <location>
        <begin position="253"/>
        <end position="269"/>
    </location>
</feature>